<protein>
    <submittedName>
        <fullName evidence="1">Uncharacterized protein</fullName>
    </submittedName>
</protein>
<gene>
    <name evidence="1" type="ORF">GLW08_10410</name>
</gene>
<organism evidence="1 2">
    <name type="scientific">Pontibacillus yanchengensis</name>
    <dbReference type="NCBI Taxonomy" id="462910"/>
    <lineage>
        <taxon>Bacteria</taxon>
        <taxon>Bacillati</taxon>
        <taxon>Bacillota</taxon>
        <taxon>Bacilli</taxon>
        <taxon>Bacillales</taxon>
        <taxon>Bacillaceae</taxon>
        <taxon>Pontibacillus</taxon>
    </lineage>
</organism>
<keyword evidence="2" id="KW-1185">Reference proteome</keyword>
<evidence type="ECO:0000313" key="1">
    <source>
        <dbReference type="EMBL" id="MYL53748.1"/>
    </source>
</evidence>
<name>A0ACC7VG44_9BACI</name>
<sequence length="52" mass="6511">MTQQNKRNKEEWMSRFINLPPKEQIQFIYRESLENALRKELEEKVFGKDKRR</sequence>
<dbReference type="EMBL" id="WMEU01000003">
    <property type="protein sequence ID" value="MYL53748.1"/>
    <property type="molecule type" value="Genomic_DNA"/>
</dbReference>
<dbReference type="Proteomes" id="UP000466692">
    <property type="component" value="Unassembled WGS sequence"/>
</dbReference>
<evidence type="ECO:0000313" key="2">
    <source>
        <dbReference type="Proteomes" id="UP000466692"/>
    </source>
</evidence>
<proteinExistence type="predicted"/>
<accession>A0ACC7VG44</accession>
<reference evidence="1" key="1">
    <citation type="submission" date="2019-11" db="EMBL/GenBank/DDBJ databases">
        <title>Genome sequences of 17 halophilic strains isolated from different environments.</title>
        <authorList>
            <person name="Furrow R.E."/>
        </authorList>
    </citation>
    <scope>NUCLEOTIDE SEQUENCE</scope>
    <source>
        <strain evidence="1">22510_22_Filter</strain>
    </source>
</reference>
<comment type="caution">
    <text evidence="1">The sequence shown here is derived from an EMBL/GenBank/DDBJ whole genome shotgun (WGS) entry which is preliminary data.</text>
</comment>